<organism evidence="13 14">
    <name type="scientific">Elysia marginata</name>
    <dbReference type="NCBI Taxonomy" id="1093978"/>
    <lineage>
        <taxon>Eukaryota</taxon>
        <taxon>Metazoa</taxon>
        <taxon>Spiralia</taxon>
        <taxon>Lophotrochozoa</taxon>
        <taxon>Mollusca</taxon>
        <taxon>Gastropoda</taxon>
        <taxon>Heterobranchia</taxon>
        <taxon>Euthyneura</taxon>
        <taxon>Panpulmonata</taxon>
        <taxon>Sacoglossa</taxon>
        <taxon>Placobranchoidea</taxon>
        <taxon>Plakobranchidae</taxon>
        <taxon>Elysia</taxon>
    </lineage>
</organism>
<comment type="similarity">
    <text evidence="3">Belongs to the WD repeat fritz family.</text>
</comment>
<dbReference type="EMBL" id="BMAT01013608">
    <property type="protein sequence ID" value="GFS16395.1"/>
    <property type="molecule type" value="Genomic_DNA"/>
</dbReference>
<dbReference type="GO" id="GO:0045184">
    <property type="term" value="P:establishment of protein localization"/>
    <property type="evidence" value="ECO:0007669"/>
    <property type="project" value="TreeGrafter"/>
</dbReference>
<evidence type="ECO:0000313" key="14">
    <source>
        <dbReference type="Proteomes" id="UP000762676"/>
    </source>
</evidence>
<dbReference type="Pfam" id="PF11768">
    <property type="entry name" value="Frtz"/>
    <property type="match status" value="1"/>
</dbReference>
<evidence type="ECO:0000256" key="12">
    <source>
        <dbReference type="ARBA" id="ARBA00023273"/>
    </source>
</evidence>
<keyword evidence="7" id="KW-0677">Repeat</keyword>
<evidence type="ECO:0000256" key="7">
    <source>
        <dbReference type="ARBA" id="ARBA00022737"/>
    </source>
</evidence>
<evidence type="ECO:0000256" key="3">
    <source>
        <dbReference type="ARBA" id="ARBA00006059"/>
    </source>
</evidence>
<dbReference type="GO" id="GO:0044782">
    <property type="term" value="P:cilium organization"/>
    <property type="evidence" value="ECO:0007669"/>
    <property type="project" value="TreeGrafter"/>
</dbReference>
<evidence type="ECO:0000256" key="1">
    <source>
        <dbReference type="ARBA" id="ARBA00004236"/>
    </source>
</evidence>
<reference evidence="13 14" key="1">
    <citation type="journal article" date="2021" name="Elife">
        <title>Chloroplast acquisition without the gene transfer in kleptoplastic sea slugs, Plakobranchus ocellatus.</title>
        <authorList>
            <person name="Maeda T."/>
            <person name="Takahashi S."/>
            <person name="Yoshida T."/>
            <person name="Shimamura S."/>
            <person name="Takaki Y."/>
            <person name="Nagai Y."/>
            <person name="Toyoda A."/>
            <person name="Suzuki Y."/>
            <person name="Arimoto A."/>
            <person name="Ishii H."/>
            <person name="Satoh N."/>
            <person name="Nishiyama T."/>
            <person name="Hasebe M."/>
            <person name="Maruyama T."/>
            <person name="Minagawa J."/>
            <person name="Obokata J."/>
            <person name="Shigenobu S."/>
        </authorList>
    </citation>
    <scope>NUCLEOTIDE SEQUENCE [LARGE SCALE GENOMIC DNA]</scope>
</reference>
<accession>A0AAV4J1X2</accession>
<protein>
    <submittedName>
        <fullName evidence="13">WD repeat-containing and planar cell polarity effector protein fritz homolog</fullName>
    </submittedName>
</protein>
<evidence type="ECO:0000256" key="6">
    <source>
        <dbReference type="ARBA" id="ARBA00022574"/>
    </source>
</evidence>
<dbReference type="GO" id="GO:0007399">
    <property type="term" value="P:nervous system development"/>
    <property type="evidence" value="ECO:0007669"/>
    <property type="project" value="TreeGrafter"/>
</dbReference>
<evidence type="ECO:0000256" key="8">
    <source>
        <dbReference type="ARBA" id="ARBA00022794"/>
    </source>
</evidence>
<keyword evidence="9" id="KW-0969">Cilium</keyword>
<dbReference type="AlphaFoldDB" id="A0AAV4J1X2"/>
<evidence type="ECO:0000256" key="4">
    <source>
        <dbReference type="ARBA" id="ARBA00022475"/>
    </source>
</evidence>
<dbReference type="InterPro" id="IPR024511">
    <property type="entry name" value="Frtz"/>
</dbReference>
<dbReference type="PANTHER" id="PTHR13667">
    <property type="entry name" value="HOMOLOC-13"/>
    <property type="match status" value="1"/>
</dbReference>
<evidence type="ECO:0000256" key="2">
    <source>
        <dbReference type="ARBA" id="ARBA00004430"/>
    </source>
</evidence>
<evidence type="ECO:0000256" key="9">
    <source>
        <dbReference type="ARBA" id="ARBA00023069"/>
    </source>
</evidence>
<keyword evidence="12" id="KW-0966">Cell projection</keyword>
<keyword evidence="8" id="KW-0970">Cilium biogenesis/degradation</keyword>
<comment type="caution">
    <text evidence="13">The sequence shown here is derived from an EMBL/GenBank/DDBJ whole genome shotgun (WGS) entry which is preliminary data.</text>
</comment>
<dbReference type="Proteomes" id="UP000762676">
    <property type="component" value="Unassembled WGS sequence"/>
</dbReference>
<name>A0AAV4J1X2_9GAST</name>
<keyword evidence="10" id="KW-0472">Membrane</keyword>
<evidence type="ECO:0000256" key="5">
    <source>
        <dbReference type="ARBA" id="ARBA00022490"/>
    </source>
</evidence>
<evidence type="ECO:0000256" key="10">
    <source>
        <dbReference type="ARBA" id="ARBA00023136"/>
    </source>
</evidence>
<dbReference type="GO" id="GO:0005886">
    <property type="term" value="C:plasma membrane"/>
    <property type="evidence" value="ECO:0007669"/>
    <property type="project" value="UniProtKB-SubCell"/>
</dbReference>
<dbReference type="PANTHER" id="PTHR13667:SF5">
    <property type="entry name" value="WD REPEAT-CONTAINING AND PLANAR CELL POLARITY EFFECTOR PROTEIN FRITZ HOMOLOG"/>
    <property type="match status" value="1"/>
</dbReference>
<keyword evidence="6" id="KW-0853">WD repeat</keyword>
<comment type="subcellular location">
    <subcellularLocation>
        <location evidence="1">Cell membrane</location>
    </subcellularLocation>
    <subcellularLocation>
        <location evidence="2">Cytoplasm</location>
        <location evidence="2">Cytoskeleton</location>
        <location evidence="2">Cilium axoneme</location>
    </subcellularLocation>
</comment>
<keyword evidence="5" id="KW-0963">Cytoplasm</keyword>
<evidence type="ECO:0000313" key="13">
    <source>
        <dbReference type="EMBL" id="GFS16395.1"/>
    </source>
</evidence>
<proteinExistence type="inferred from homology"/>
<dbReference type="GO" id="GO:0097541">
    <property type="term" value="C:axonemal basal plate"/>
    <property type="evidence" value="ECO:0007669"/>
    <property type="project" value="TreeGrafter"/>
</dbReference>
<sequence length="103" mass="12626">MCELHLWSLKNQYAIPDEVIGVHCYHDKGEAVSRAEQPYNDEKQQFEEGRDVIWTPRNKRPERLRDNLKEVEELLSQYMCVRKRWRNRYVLQVIWDEKKFSET</sequence>
<gene>
    <name evidence="13" type="ORF">ElyMa_006794900</name>
</gene>
<keyword evidence="11" id="KW-0206">Cytoskeleton</keyword>
<keyword evidence="4" id="KW-1003">Cell membrane</keyword>
<keyword evidence="14" id="KW-1185">Reference proteome</keyword>
<evidence type="ECO:0000256" key="11">
    <source>
        <dbReference type="ARBA" id="ARBA00023212"/>
    </source>
</evidence>